<keyword evidence="8" id="KW-1185">Reference proteome</keyword>
<name>A0AAN7ID54_QUERU</name>
<dbReference type="PANTHER" id="PTHR31232">
    <property type="match status" value="1"/>
</dbReference>
<keyword evidence="3 6" id="KW-0713">Self-incompatibility</keyword>
<dbReference type="Pfam" id="PF05938">
    <property type="entry name" value="Self-incomp_S1"/>
    <property type="match status" value="1"/>
</dbReference>
<dbReference type="GO" id="GO:0060320">
    <property type="term" value="P:rejection of self pollen"/>
    <property type="evidence" value="ECO:0007669"/>
    <property type="project" value="UniProtKB-KW"/>
</dbReference>
<accession>A0AAN7ID54</accession>
<feature type="signal peptide" evidence="6">
    <location>
        <begin position="1"/>
        <end position="29"/>
    </location>
</feature>
<protein>
    <recommendedName>
        <fullName evidence="6">S-protein homolog</fullName>
    </recommendedName>
</protein>
<keyword evidence="5 6" id="KW-0732">Signal</keyword>
<feature type="chain" id="PRO_5042664489" description="S-protein homolog" evidence="6">
    <location>
        <begin position="30"/>
        <end position="147"/>
    </location>
</feature>
<dbReference type="InterPro" id="IPR010264">
    <property type="entry name" value="Self-incomp_S1"/>
</dbReference>
<gene>
    <name evidence="7" type="ORF">RGQ29_002696</name>
</gene>
<evidence type="ECO:0000256" key="6">
    <source>
        <dbReference type="RuleBase" id="RU367044"/>
    </source>
</evidence>
<reference evidence="7 8" key="1">
    <citation type="journal article" date="2023" name="G3 (Bethesda)">
        <title>A haplotype-resolved chromosome-scale genome for Quercus rubra L. provides insights into the genetics of adaptive traits for red oak species.</title>
        <authorList>
            <person name="Kapoor B."/>
            <person name="Jenkins J."/>
            <person name="Schmutz J."/>
            <person name="Zhebentyayeva T."/>
            <person name="Kuelheim C."/>
            <person name="Coggeshall M."/>
            <person name="Heim C."/>
            <person name="Lasky J.R."/>
            <person name="Leites L."/>
            <person name="Islam-Faridi N."/>
            <person name="Romero-Severson J."/>
            <person name="DeLeo V.L."/>
            <person name="Lucas S.M."/>
            <person name="Lazic D."/>
            <person name="Gailing O."/>
            <person name="Carlson J."/>
            <person name="Staton M."/>
        </authorList>
    </citation>
    <scope>NUCLEOTIDE SEQUENCE [LARGE SCALE GENOMIC DNA]</scope>
    <source>
        <strain evidence="7">Pseudo-F2</strain>
    </source>
</reference>
<sequence length="147" mass="17398">MRKMNQMIIAKLYSFVFILLLAFGQSTSSMSTNDFLTRFVRIVNHLINHPLTYHCKSADDDLGIRTLQPNGEWEFSFDAATFKITDFYCYFFNEHFYATFDVYVEDSKFEDKCGGDHCIWTAQYDGFYLYNTDLGQNVKMHNWTTQY</sequence>
<organism evidence="7 8">
    <name type="scientific">Quercus rubra</name>
    <name type="common">Northern red oak</name>
    <name type="synonym">Quercus borealis</name>
    <dbReference type="NCBI Taxonomy" id="3512"/>
    <lineage>
        <taxon>Eukaryota</taxon>
        <taxon>Viridiplantae</taxon>
        <taxon>Streptophyta</taxon>
        <taxon>Embryophyta</taxon>
        <taxon>Tracheophyta</taxon>
        <taxon>Spermatophyta</taxon>
        <taxon>Magnoliopsida</taxon>
        <taxon>eudicotyledons</taxon>
        <taxon>Gunneridae</taxon>
        <taxon>Pentapetalae</taxon>
        <taxon>rosids</taxon>
        <taxon>fabids</taxon>
        <taxon>Fagales</taxon>
        <taxon>Fagaceae</taxon>
        <taxon>Quercus</taxon>
    </lineage>
</organism>
<evidence type="ECO:0000256" key="5">
    <source>
        <dbReference type="ARBA" id="ARBA00022729"/>
    </source>
</evidence>
<comment type="similarity">
    <text evidence="2 6">Belongs to the plant self-incompatibility (S1) protein family.</text>
</comment>
<evidence type="ECO:0000256" key="2">
    <source>
        <dbReference type="ARBA" id="ARBA00005581"/>
    </source>
</evidence>
<dbReference type="GO" id="GO:0005576">
    <property type="term" value="C:extracellular region"/>
    <property type="evidence" value="ECO:0007669"/>
    <property type="project" value="UniProtKB-SubCell"/>
</dbReference>
<evidence type="ECO:0000256" key="1">
    <source>
        <dbReference type="ARBA" id="ARBA00004613"/>
    </source>
</evidence>
<comment type="subcellular location">
    <subcellularLocation>
        <location evidence="1 6">Secreted</location>
    </subcellularLocation>
</comment>
<proteinExistence type="inferred from homology"/>
<dbReference type="PANTHER" id="PTHR31232:SF168">
    <property type="entry name" value="S-PROTEIN HOMOLOG 24-RELATED"/>
    <property type="match status" value="1"/>
</dbReference>
<keyword evidence="4 6" id="KW-0964">Secreted</keyword>
<dbReference type="AlphaFoldDB" id="A0AAN7ID54"/>
<evidence type="ECO:0000256" key="3">
    <source>
        <dbReference type="ARBA" id="ARBA00022471"/>
    </source>
</evidence>
<comment type="caution">
    <text evidence="7">The sequence shown here is derived from an EMBL/GenBank/DDBJ whole genome shotgun (WGS) entry which is preliminary data.</text>
</comment>
<dbReference type="EMBL" id="JAXUIC010000010">
    <property type="protein sequence ID" value="KAK4566529.1"/>
    <property type="molecule type" value="Genomic_DNA"/>
</dbReference>
<evidence type="ECO:0000313" key="7">
    <source>
        <dbReference type="EMBL" id="KAK4566529.1"/>
    </source>
</evidence>
<evidence type="ECO:0000256" key="4">
    <source>
        <dbReference type="ARBA" id="ARBA00022525"/>
    </source>
</evidence>
<dbReference type="Proteomes" id="UP001324115">
    <property type="component" value="Unassembled WGS sequence"/>
</dbReference>
<evidence type="ECO:0000313" key="8">
    <source>
        <dbReference type="Proteomes" id="UP001324115"/>
    </source>
</evidence>